<feature type="domain" description="Methyltransferase" evidence="4">
    <location>
        <begin position="193"/>
        <end position="289"/>
    </location>
</feature>
<dbReference type="EMBL" id="CP059851">
    <property type="protein sequence ID" value="QMW23150.1"/>
    <property type="molecule type" value="Genomic_DNA"/>
</dbReference>
<organism evidence="5 6">
    <name type="scientific">Sandaracinobacteroides saxicola</name>
    <dbReference type="NCBI Taxonomy" id="2759707"/>
    <lineage>
        <taxon>Bacteria</taxon>
        <taxon>Pseudomonadati</taxon>
        <taxon>Pseudomonadota</taxon>
        <taxon>Alphaproteobacteria</taxon>
        <taxon>Sphingomonadales</taxon>
        <taxon>Sphingosinicellaceae</taxon>
        <taxon>Sandaracinobacteroides</taxon>
    </lineage>
</organism>
<reference evidence="5 6" key="1">
    <citation type="submission" date="2020-07" db="EMBL/GenBank/DDBJ databases">
        <title>Complete genome sequence for Sandaracinobacter sp. M6.</title>
        <authorList>
            <person name="Tang Y."/>
            <person name="Liu Q."/>
            <person name="Guo Z."/>
            <person name="Lei P."/>
            <person name="Huang B."/>
        </authorList>
    </citation>
    <scope>NUCLEOTIDE SEQUENCE [LARGE SCALE GENOMIC DNA]</scope>
    <source>
        <strain evidence="5 6">M6</strain>
    </source>
</reference>
<name>A0A7G5IIF8_9SPHN</name>
<dbReference type="SUPFAM" id="SSF53335">
    <property type="entry name" value="S-adenosyl-L-methionine-dependent methyltransferases"/>
    <property type="match status" value="1"/>
</dbReference>
<evidence type="ECO:0000259" key="4">
    <source>
        <dbReference type="Pfam" id="PF13649"/>
    </source>
</evidence>
<protein>
    <submittedName>
        <fullName evidence="5">Class I SAM-dependent methyltransferase</fullName>
    </submittedName>
</protein>
<evidence type="ECO:0000313" key="6">
    <source>
        <dbReference type="Proteomes" id="UP000515292"/>
    </source>
</evidence>
<dbReference type="AlphaFoldDB" id="A0A7G5IIF8"/>
<evidence type="ECO:0000313" key="5">
    <source>
        <dbReference type="EMBL" id="QMW23150.1"/>
    </source>
</evidence>
<accession>A0A7G5IIF8</accession>
<evidence type="ECO:0000256" key="1">
    <source>
        <dbReference type="ARBA" id="ARBA00022603"/>
    </source>
</evidence>
<dbReference type="PANTHER" id="PTHR43464">
    <property type="entry name" value="METHYLTRANSFERASE"/>
    <property type="match status" value="1"/>
</dbReference>
<dbReference type="GO" id="GO:0008168">
    <property type="term" value="F:methyltransferase activity"/>
    <property type="evidence" value="ECO:0007669"/>
    <property type="project" value="UniProtKB-KW"/>
</dbReference>
<dbReference type="RefSeq" id="WP_182296742.1">
    <property type="nucleotide sequence ID" value="NZ_CP059851.1"/>
</dbReference>
<dbReference type="Gene3D" id="3.40.50.150">
    <property type="entry name" value="Vaccinia Virus protein VP39"/>
    <property type="match status" value="1"/>
</dbReference>
<dbReference type="CDD" id="cd02440">
    <property type="entry name" value="AdoMet_MTases"/>
    <property type="match status" value="1"/>
</dbReference>
<keyword evidence="3" id="KW-0949">S-adenosyl-L-methionine</keyword>
<dbReference type="KEGG" id="sand:H3309_01160"/>
<sequence length="386" mass="42163">MTRYVTHDLALAPTADEAAAQDFVSSLRNHVLNHLSTTLRTAFDADVAPTLPAHADARAVHKALKPHPAFRFYTATRIKAQEMVWASVRPTLERQRATLAACAAALAARPTGGTLTLNPDLPIPRNVSALDVHLMPGNYHLDGGEGDVAAGAMYDNGLSVFSFGLMGDTLDDIGRSVALWLTLNHPDFQPAHVLDLGCSVGHQTLPWVRAYPKAHVTGLDVGAACLRYAHARAQSMDLAAHFLQADATAVPLPDASQDLVFSSMFLHELPVKDIRAVFAEAHRLLKPGGLMLHYELPPNEALSPYDGFYLDWDSHYNAEPYYQGYRDLSPQTLCADAGFSDYFQTTVPSLGWYGETAIRQAKPADSSKTGRLADGVQWFIYGAWKR</sequence>
<proteinExistence type="predicted"/>
<dbReference type="PANTHER" id="PTHR43464:SF19">
    <property type="entry name" value="UBIQUINONE BIOSYNTHESIS O-METHYLTRANSFERASE, MITOCHONDRIAL"/>
    <property type="match status" value="1"/>
</dbReference>
<dbReference type="GO" id="GO:0032259">
    <property type="term" value="P:methylation"/>
    <property type="evidence" value="ECO:0007669"/>
    <property type="project" value="UniProtKB-KW"/>
</dbReference>
<keyword evidence="6" id="KW-1185">Reference proteome</keyword>
<keyword evidence="2 5" id="KW-0808">Transferase</keyword>
<dbReference type="Pfam" id="PF13649">
    <property type="entry name" value="Methyltransf_25"/>
    <property type="match status" value="1"/>
</dbReference>
<evidence type="ECO:0000256" key="3">
    <source>
        <dbReference type="ARBA" id="ARBA00022691"/>
    </source>
</evidence>
<dbReference type="InterPro" id="IPR029063">
    <property type="entry name" value="SAM-dependent_MTases_sf"/>
</dbReference>
<dbReference type="InterPro" id="IPR041698">
    <property type="entry name" value="Methyltransf_25"/>
</dbReference>
<keyword evidence="1 5" id="KW-0489">Methyltransferase</keyword>
<dbReference type="Proteomes" id="UP000515292">
    <property type="component" value="Chromosome"/>
</dbReference>
<gene>
    <name evidence="5" type="ORF">H3309_01160</name>
</gene>
<evidence type="ECO:0000256" key="2">
    <source>
        <dbReference type="ARBA" id="ARBA00022679"/>
    </source>
</evidence>